<evidence type="ECO:0000313" key="5">
    <source>
        <dbReference type="Proteomes" id="UP000035860"/>
    </source>
</evidence>
<keyword evidence="5" id="KW-1185">Reference proteome</keyword>
<dbReference type="eggNOG" id="COG5281">
    <property type="taxonomic scope" value="Bacteria"/>
</dbReference>
<feature type="transmembrane region" description="Helical" evidence="2">
    <location>
        <begin position="57"/>
        <end position="76"/>
    </location>
</feature>
<evidence type="ECO:0000259" key="3">
    <source>
        <dbReference type="Pfam" id="PF20155"/>
    </source>
</evidence>
<dbReference type="Proteomes" id="UP000035860">
    <property type="component" value="Unassembled WGS sequence"/>
</dbReference>
<dbReference type="RefSeq" id="WP_052585176.1">
    <property type="nucleotide sequence ID" value="NZ_AOMT01000002.1"/>
</dbReference>
<feature type="domain" description="Tape measure protein N-terminal" evidence="3">
    <location>
        <begin position="74"/>
        <end position="266"/>
    </location>
</feature>
<dbReference type="InterPro" id="IPR013491">
    <property type="entry name" value="Tape_meas_N"/>
</dbReference>
<accession>A0A066UPN0</accession>
<evidence type="ECO:0000256" key="1">
    <source>
        <dbReference type="SAM" id="Coils"/>
    </source>
</evidence>
<dbReference type="Pfam" id="PF20155">
    <property type="entry name" value="TMP_3"/>
    <property type="match status" value="1"/>
</dbReference>
<reference evidence="4 5" key="1">
    <citation type="journal article" date="2014" name="Genome Announc.">
        <title>Draft Genome Sequence of Moraxella bovoculi Strain 237T (ATCC BAA-1259T) Isolated from a Calf with Infectious Bovine Keratoconjunctivitis.</title>
        <authorList>
            <person name="Calcutt M.J."/>
            <person name="Foecking M.F."/>
            <person name="Martin N.T."/>
            <person name="Mhlanga-Mutangadura T."/>
            <person name="Reilly T.J."/>
        </authorList>
    </citation>
    <scope>NUCLEOTIDE SEQUENCE [LARGE SCALE GENOMIC DNA]</scope>
    <source>
        <strain evidence="4 5">237</strain>
    </source>
</reference>
<dbReference type="EMBL" id="AOMT01000002">
    <property type="protein sequence ID" value="KDN26138.1"/>
    <property type="molecule type" value="Genomic_DNA"/>
</dbReference>
<organism evidence="4 5">
    <name type="scientific">Moraxella bovoculi 237</name>
    <dbReference type="NCBI Taxonomy" id="743974"/>
    <lineage>
        <taxon>Bacteria</taxon>
        <taxon>Pseudomonadati</taxon>
        <taxon>Pseudomonadota</taxon>
        <taxon>Gammaproteobacteria</taxon>
        <taxon>Moraxellales</taxon>
        <taxon>Moraxellaceae</taxon>
        <taxon>Moraxella</taxon>
    </lineage>
</organism>
<protein>
    <submittedName>
        <fullName evidence="4">Putative tail component protein</fullName>
    </submittedName>
</protein>
<comment type="caution">
    <text evidence="4">The sequence shown here is derived from an EMBL/GenBank/DDBJ whole genome shotgun (WGS) entry which is preliminary data.</text>
</comment>
<evidence type="ECO:0000313" key="4">
    <source>
        <dbReference type="EMBL" id="KDN26138.1"/>
    </source>
</evidence>
<dbReference type="AlphaFoldDB" id="A0A066UPN0"/>
<gene>
    <name evidence="4" type="ORF">MBO_00170</name>
</gene>
<keyword evidence="2" id="KW-1133">Transmembrane helix</keyword>
<dbReference type="NCBIfam" id="TIGR02675">
    <property type="entry name" value="tape_meas_nterm"/>
    <property type="match status" value="1"/>
</dbReference>
<keyword evidence="2" id="KW-0812">Transmembrane</keyword>
<keyword evidence="1" id="KW-0175">Coiled coil</keyword>
<sequence>MATQAYRLSIEVMADKAKQNLDKLSHGINNLEKETKETSKSMDEMDKMSKSLGRTFGMLKGAIGALGLGLTFGSIIQTADSMQTLNNQLKLATGSTEKFGVAMQNIERIAMENKVSLQSVGEMYVSNERSLKQMGKTQQEVIRFTENVTKAMVVVGGSAEAQAAALTQLGQAMASGVLRGDEFNSIAEQAPMIMTLLSESLNVTTGELRKMAAEGKLTSEVVYKALTNAEATEKLKSMSGATATTVSQAMQQVSNQWELAVNKIMNGEGGISQSLAGMISGFAGVIPKVLEFGEARAQSETGKAIIEGLGTAFETLKGAVSGIGMCCYLPSRELLKPCVIQVRSMWTLKMFAPPCSLVDMR</sequence>
<feature type="coiled-coil region" evidence="1">
    <location>
        <begin position="14"/>
        <end position="48"/>
    </location>
</feature>
<keyword evidence="2" id="KW-0472">Membrane</keyword>
<evidence type="ECO:0000256" key="2">
    <source>
        <dbReference type="SAM" id="Phobius"/>
    </source>
</evidence>
<name>A0A066UPN0_9GAMM</name>
<proteinExistence type="predicted"/>